<dbReference type="EMBL" id="AP025739">
    <property type="protein sequence ID" value="BDI30148.1"/>
    <property type="molecule type" value="Genomic_DNA"/>
</dbReference>
<proteinExistence type="predicted"/>
<accession>A0A9N7L0Z8</accession>
<reference evidence="1 2" key="1">
    <citation type="journal article" date="2019" name="Int. J. Syst. Evol. Microbiol.">
        <title>Capsulimonas corticalis gen. nov., sp. nov., an aerobic capsulated bacterium, of a novel bacterial order, Capsulimonadales ord. nov., of the class Armatimonadia of the phylum Armatimonadetes.</title>
        <authorList>
            <person name="Li J."/>
            <person name="Kudo C."/>
            <person name="Tonouchi A."/>
        </authorList>
    </citation>
    <scope>NUCLEOTIDE SEQUENCE [LARGE SCALE GENOMIC DNA]</scope>
    <source>
        <strain evidence="1 2">AX-7</strain>
    </source>
</reference>
<dbReference type="KEGG" id="ccot:CCAX7_21990"/>
<sequence length="131" mass="15270">MPELIMVEFDAVGNYLNLIVKAPIHDPQVLSLGSAALIYDILPPELIQWQREIGFAPATISVKKFFLEDQWIGIQDLPDHFQEVLDNPDDYDEEERKDADEEILRWKEEGTFVLKWCEEYWLSRDGDVESS</sequence>
<keyword evidence="2" id="KW-1185">Reference proteome</keyword>
<protein>
    <submittedName>
        <fullName evidence="1">Uncharacterized protein</fullName>
    </submittedName>
</protein>
<name>A0A9N7L0Z8_9BACT</name>
<evidence type="ECO:0000313" key="1">
    <source>
        <dbReference type="EMBL" id="BDI30148.1"/>
    </source>
</evidence>
<organism evidence="1 2">
    <name type="scientific">Capsulimonas corticalis</name>
    <dbReference type="NCBI Taxonomy" id="2219043"/>
    <lineage>
        <taxon>Bacteria</taxon>
        <taxon>Bacillati</taxon>
        <taxon>Armatimonadota</taxon>
        <taxon>Armatimonadia</taxon>
        <taxon>Capsulimonadales</taxon>
        <taxon>Capsulimonadaceae</taxon>
        <taxon>Capsulimonas</taxon>
    </lineage>
</organism>
<gene>
    <name evidence="1" type="ORF">CCAX7_21990</name>
</gene>
<dbReference type="AlphaFoldDB" id="A0A9N7L0Z8"/>
<evidence type="ECO:0000313" key="2">
    <source>
        <dbReference type="Proteomes" id="UP000287394"/>
    </source>
</evidence>
<dbReference type="Proteomes" id="UP000287394">
    <property type="component" value="Chromosome"/>
</dbReference>